<dbReference type="CDD" id="cd01576">
    <property type="entry name" value="AcnB_Swivel"/>
    <property type="match status" value="1"/>
</dbReference>
<evidence type="ECO:0000259" key="19">
    <source>
        <dbReference type="Pfam" id="PF06434"/>
    </source>
</evidence>
<reference evidence="21 22" key="1">
    <citation type="submission" date="2019-07" db="EMBL/GenBank/DDBJ databases">
        <authorList>
            <person name="Brisse S."/>
            <person name="Rodrigues C."/>
            <person name="Thorpe H."/>
        </authorList>
    </citation>
    <scope>NUCLEOTIDE SEQUENCE [LARGE SCALE GENOMIC DNA]</scope>
    <source>
        <strain evidence="21">SB6408</strain>
    </source>
</reference>
<dbReference type="GO" id="GO:0005829">
    <property type="term" value="C:cytosol"/>
    <property type="evidence" value="ECO:0007669"/>
    <property type="project" value="InterPro"/>
</dbReference>
<dbReference type="InterPro" id="IPR004406">
    <property type="entry name" value="Aconitase_B"/>
</dbReference>
<evidence type="ECO:0000256" key="9">
    <source>
        <dbReference type="ARBA" id="ARBA00022532"/>
    </source>
</evidence>
<evidence type="ECO:0000256" key="7">
    <source>
        <dbReference type="ARBA" id="ARBA00019379"/>
    </source>
</evidence>
<dbReference type="EC" id="4.2.1.99" evidence="6 16"/>
<dbReference type="Pfam" id="PF06434">
    <property type="entry name" value="Aconitase_2_N"/>
    <property type="match status" value="1"/>
</dbReference>
<dbReference type="InterPro" id="IPR015932">
    <property type="entry name" value="Aconitase_dom2"/>
</dbReference>
<comment type="pathway">
    <text evidence="2 16">Carbohydrate metabolism; tricarboxylic acid cycle; isocitrate from oxaloacetate: step 2/2.</text>
</comment>
<dbReference type="GO" id="GO:0047456">
    <property type="term" value="F:2-methylisocitrate dehydratase activity"/>
    <property type="evidence" value="ECO:0007669"/>
    <property type="project" value="UniProtKB-EC"/>
</dbReference>
<evidence type="ECO:0000256" key="3">
    <source>
        <dbReference type="ARBA" id="ARBA00005026"/>
    </source>
</evidence>
<dbReference type="FunFam" id="3.30.499.10:FF:000008">
    <property type="entry name" value="Aconitate hydratase B"/>
    <property type="match status" value="1"/>
</dbReference>
<dbReference type="UniPathway" id="UPA00946"/>
<dbReference type="NCBIfam" id="NF006690">
    <property type="entry name" value="PRK09238.1"/>
    <property type="match status" value="1"/>
</dbReference>
<dbReference type="InterPro" id="IPR036288">
    <property type="entry name" value="Aconitase_B_HEAT-like_dom_sf"/>
</dbReference>
<keyword evidence="14 16" id="KW-0456">Lyase</keyword>
<dbReference type="Gene3D" id="3.20.19.10">
    <property type="entry name" value="Aconitase, domain 4"/>
    <property type="match status" value="1"/>
</dbReference>
<feature type="domain" description="Aconitase B HEAT-like" evidence="20">
    <location>
        <begin position="4"/>
        <end position="156"/>
    </location>
</feature>
<feature type="binding site" evidence="17">
    <location>
        <position position="769"/>
    </location>
    <ligand>
        <name>[4Fe-4S] cluster</name>
        <dbReference type="ChEBI" id="CHEBI:49883"/>
    </ligand>
</feature>
<comment type="pathway">
    <text evidence="3">Organic acid metabolism; propanoate degradation.</text>
</comment>
<evidence type="ECO:0000259" key="18">
    <source>
        <dbReference type="Pfam" id="PF00330"/>
    </source>
</evidence>
<dbReference type="InterPro" id="IPR015933">
    <property type="entry name" value="Aconitase_B_HEAT-like_dom"/>
</dbReference>
<keyword evidence="9 16" id="KW-0816">Tricarboxylic acid cycle</keyword>
<dbReference type="GO" id="GO:0003994">
    <property type="term" value="F:aconitate hydratase activity"/>
    <property type="evidence" value="ECO:0007669"/>
    <property type="project" value="UniProtKB-EC"/>
</dbReference>
<evidence type="ECO:0000256" key="11">
    <source>
        <dbReference type="ARBA" id="ARBA00022884"/>
    </source>
</evidence>
<dbReference type="Gene3D" id="3.30.499.10">
    <property type="entry name" value="Aconitase, domain 3"/>
    <property type="match status" value="2"/>
</dbReference>
<dbReference type="SUPFAM" id="SSF52016">
    <property type="entry name" value="LeuD/IlvD-like"/>
    <property type="match status" value="1"/>
</dbReference>
<dbReference type="SUPFAM" id="SSF74778">
    <property type="entry name" value="Aconitase B, N-terminal domain"/>
    <property type="match status" value="1"/>
</dbReference>
<evidence type="ECO:0000259" key="20">
    <source>
        <dbReference type="Pfam" id="PF11791"/>
    </source>
</evidence>
<dbReference type="Pfam" id="PF11791">
    <property type="entry name" value="Aconitase_B_N"/>
    <property type="match status" value="1"/>
</dbReference>
<proteinExistence type="inferred from homology"/>
<feature type="domain" description="Aconitase/3-isopropylmalate dehydratase large subunit alpha/beta/alpha" evidence="18">
    <location>
        <begin position="454"/>
        <end position="815"/>
    </location>
</feature>
<dbReference type="InterPro" id="IPR050926">
    <property type="entry name" value="Aconitase/IPM_isomerase"/>
</dbReference>
<dbReference type="PROSITE" id="PS01244">
    <property type="entry name" value="ACONITASE_2"/>
    <property type="match status" value="1"/>
</dbReference>
<evidence type="ECO:0000256" key="6">
    <source>
        <dbReference type="ARBA" id="ARBA00013250"/>
    </source>
</evidence>
<dbReference type="InterPro" id="IPR015931">
    <property type="entry name" value="Acnase/IPM_dHydase_lsu_aba_1/3"/>
</dbReference>
<keyword evidence="11" id="KW-0694">RNA-binding</keyword>
<dbReference type="FunFam" id="1.25.40.310:FF:000001">
    <property type="entry name" value="Aconitate hydratase B"/>
    <property type="match status" value="1"/>
</dbReference>
<evidence type="ECO:0000256" key="5">
    <source>
        <dbReference type="ARBA" id="ARBA00012926"/>
    </source>
</evidence>
<dbReference type="GO" id="GO:0051539">
    <property type="term" value="F:4 iron, 4 sulfur cluster binding"/>
    <property type="evidence" value="ECO:0007669"/>
    <property type="project" value="UniProtKB-KW"/>
</dbReference>
<comment type="catalytic activity">
    <reaction evidence="1 16">
        <text>(2S,3R)-3-hydroxybutane-1,2,3-tricarboxylate = 2-methyl-cis-aconitate + H2O</text>
        <dbReference type="Rhea" id="RHEA:17941"/>
        <dbReference type="ChEBI" id="CHEBI:15377"/>
        <dbReference type="ChEBI" id="CHEBI:57429"/>
        <dbReference type="ChEBI" id="CHEBI:57872"/>
        <dbReference type="EC" id="4.2.1.99"/>
    </reaction>
</comment>
<dbReference type="FunFam" id="3.20.19.10:FF:000004">
    <property type="entry name" value="Aconitate hydratase B"/>
    <property type="match status" value="1"/>
</dbReference>
<keyword evidence="8 17" id="KW-0004">4Fe-4S</keyword>
<dbReference type="Gene3D" id="1.25.40.310">
    <property type="entry name" value="Aconitate B, HEAT-like domain"/>
    <property type="match status" value="1"/>
</dbReference>
<feature type="binding site" evidence="17">
    <location>
        <position position="772"/>
    </location>
    <ligand>
        <name>[4Fe-4S] cluster</name>
        <dbReference type="ChEBI" id="CHEBI:49883"/>
    </ligand>
</feature>
<accession>A0A564LIN0</accession>
<dbReference type="InterPro" id="IPR001030">
    <property type="entry name" value="Acoase/IPM_deHydtase_lsu_aba"/>
</dbReference>
<evidence type="ECO:0000313" key="22">
    <source>
        <dbReference type="Proteomes" id="UP000318370"/>
    </source>
</evidence>
<evidence type="ECO:0000256" key="15">
    <source>
        <dbReference type="ARBA" id="ARBA00023501"/>
    </source>
</evidence>
<dbReference type="InterPro" id="IPR018136">
    <property type="entry name" value="Aconitase_4Fe-4S_BS"/>
</dbReference>
<dbReference type="EC" id="4.2.1.3" evidence="5 16"/>
<evidence type="ECO:0000256" key="13">
    <source>
        <dbReference type="ARBA" id="ARBA00023014"/>
    </source>
</evidence>
<name>A0A564LIN0_9ENTR</name>
<dbReference type="GO" id="GO:0046872">
    <property type="term" value="F:metal ion binding"/>
    <property type="evidence" value="ECO:0007669"/>
    <property type="project" value="UniProtKB-KW"/>
</dbReference>
<dbReference type="InterPro" id="IPR015929">
    <property type="entry name" value="Aconitase_B_swivel"/>
</dbReference>
<feature type="domain" description="Aconitase B swivel" evidence="19">
    <location>
        <begin position="168"/>
        <end position="382"/>
    </location>
</feature>
<evidence type="ECO:0000256" key="4">
    <source>
        <dbReference type="ARBA" id="ARBA00007185"/>
    </source>
</evidence>
<dbReference type="PANTHER" id="PTHR43160:SF4">
    <property type="entry name" value="ACONITATE HYDRATASE B"/>
    <property type="match status" value="1"/>
</dbReference>
<feature type="binding site" evidence="17">
    <location>
        <position position="710"/>
    </location>
    <ligand>
        <name>[4Fe-4S] cluster</name>
        <dbReference type="ChEBI" id="CHEBI:49883"/>
    </ligand>
</feature>
<evidence type="ECO:0000256" key="10">
    <source>
        <dbReference type="ARBA" id="ARBA00022723"/>
    </source>
</evidence>
<dbReference type="InterPro" id="IPR036008">
    <property type="entry name" value="Aconitase_4Fe-4S_dom"/>
</dbReference>
<dbReference type="GO" id="GO:0006099">
    <property type="term" value="P:tricarboxylic acid cycle"/>
    <property type="evidence" value="ECO:0007669"/>
    <property type="project" value="UniProtKB-UniPathway"/>
</dbReference>
<dbReference type="GO" id="GO:0019629">
    <property type="term" value="P:propionate catabolic process, 2-methylcitrate cycle"/>
    <property type="evidence" value="ECO:0007669"/>
    <property type="project" value="TreeGrafter"/>
</dbReference>
<organism evidence="21 22">
    <name type="scientific">Klebsiella spallanzanii</name>
    <dbReference type="NCBI Taxonomy" id="2587528"/>
    <lineage>
        <taxon>Bacteria</taxon>
        <taxon>Pseudomonadati</taxon>
        <taxon>Pseudomonadota</taxon>
        <taxon>Gammaproteobacteria</taxon>
        <taxon>Enterobacterales</taxon>
        <taxon>Enterobacteriaceae</taxon>
        <taxon>Klebsiella/Raoultella group</taxon>
        <taxon>Klebsiella</taxon>
    </lineage>
</organism>
<keyword evidence="13 17" id="KW-0411">Iron-sulfur</keyword>
<dbReference type="Gene3D" id="3.40.1060.10">
    <property type="entry name" value="Aconitase, Domain 2"/>
    <property type="match status" value="1"/>
</dbReference>
<sequence>MLEEYRQHQAARAAEGLVAKPLDAGQVQKLTELLQHPPVGEEAFLYDLFVNRVPPGVDDAAKVKADFLTALAEGKAVSPLIGKEQAITLLGTMLGGYNIPPLIAALDNPELASAAVAALSYTLLIFDNFQLVETKAAAGNRHAQQVMRAWADAEWFLKRPAVAEKITVSVFKVPGETNTDDLSPAQDVWSRPDIPLHALTMLKNPHEGIEPDQPGVIGPQQKIAQLKEQGFPLVYVGDTVGTGSSRKSAANSVLWFMGEDIPYVPNKRGGGMVIGGKIAPIFFNTMEDSGALPIEADVSQLNMGDVIDVYPWQGEIRRHDNDVLLANFTLKTDVLLDEARAGGRIPLIIGRALTAKARQALNLPQSDVFRQAHAEQESSRGFSLAQKIVGRACGVAGIRPGTYCEPKITSIGSPDTSGPMTRDELKDLACLRFSTDLVMQSFCHTAAYPKQVDVQTHQTLADFMRERGGVSLRPGDGVIHSWLNRMVLPDTVGTGGDSHTRFPIGLSLPAGSGLVAFAAATGVMPLDMPESVRVRFHGNMRPGITLRDLVHAIPYYASKQGLLTVEKKDKKNIFSGRILEIEGLADLSVEQAFELTAATAERSAAGCTIKLNSAPVIDGIKGNIVLLKWLIAEGYGDRETLERRILAMENWLADPQLLAADTDAEYAATIDIDLNEIREPLLCAPNDPDDVRPLSAVAGHPIDEVFIGSCMTNIGHFRAVGEVFSAHKGQLPVRLWITPPTKMDANTLKDEGWFSVFGQRGARIEIPGCSLCMGNQARVADGATVVSTSTRNFPNRLGAGANVYLASAELAAVTARLGKLPQPEEYFALAEKIDKRVYHYLQFDRLDSYAQKAAEVIFQTHG</sequence>
<dbReference type="EMBL" id="CABGHF010000022">
    <property type="protein sequence ID" value="VUS81457.1"/>
    <property type="molecule type" value="Genomic_DNA"/>
</dbReference>
<comment type="similarity">
    <text evidence="4 16">Belongs to the aconitase/IPM isomerase family.</text>
</comment>
<dbReference type="GO" id="GO:0003730">
    <property type="term" value="F:mRNA 3'-UTR binding"/>
    <property type="evidence" value="ECO:0007669"/>
    <property type="project" value="UniProtKB-ARBA"/>
</dbReference>
<dbReference type="SUPFAM" id="SSF53732">
    <property type="entry name" value="Aconitase iron-sulfur domain"/>
    <property type="match status" value="1"/>
</dbReference>
<evidence type="ECO:0000256" key="16">
    <source>
        <dbReference type="PIRNR" id="PIRNR036687"/>
    </source>
</evidence>
<keyword evidence="10 17" id="KW-0479">Metal-binding</keyword>
<keyword evidence="12 17" id="KW-0408">Iron</keyword>
<dbReference type="InterPro" id="IPR015928">
    <property type="entry name" value="Aconitase/3IPM_dehydase_swvl"/>
</dbReference>
<protein>
    <recommendedName>
        <fullName evidence="7 16">Aconitate hydratase B</fullName>
        <ecNumber evidence="5 16">4.2.1.3</ecNumber>
        <ecNumber evidence="6 16">4.2.1.99</ecNumber>
    </recommendedName>
    <alternativeName>
        <fullName evidence="16">2-methylisocitrate dehydratase</fullName>
    </alternativeName>
</protein>
<dbReference type="NCBIfam" id="TIGR00117">
    <property type="entry name" value="acnB"/>
    <property type="match status" value="1"/>
</dbReference>
<comment type="catalytic activity">
    <reaction evidence="15 16">
        <text>citrate = D-threo-isocitrate</text>
        <dbReference type="Rhea" id="RHEA:10336"/>
        <dbReference type="ChEBI" id="CHEBI:15562"/>
        <dbReference type="ChEBI" id="CHEBI:16947"/>
        <dbReference type="EC" id="4.2.1.3"/>
    </reaction>
</comment>
<dbReference type="CDD" id="cd01581">
    <property type="entry name" value="AcnB"/>
    <property type="match status" value="1"/>
</dbReference>
<evidence type="ECO:0000256" key="2">
    <source>
        <dbReference type="ARBA" id="ARBA00004717"/>
    </source>
</evidence>
<dbReference type="PANTHER" id="PTHR43160">
    <property type="entry name" value="ACONITATE HYDRATASE B"/>
    <property type="match status" value="1"/>
</dbReference>
<evidence type="ECO:0000313" key="21">
    <source>
        <dbReference type="EMBL" id="VUS81457.1"/>
    </source>
</evidence>
<dbReference type="UniPathway" id="UPA00223">
    <property type="reaction ID" value="UER00718"/>
</dbReference>
<gene>
    <name evidence="21" type="primary">acnB_2</name>
    <name evidence="21" type="ORF">SB6408_05564</name>
</gene>
<dbReference type="RefSeq" id="WP_142463279.1">
    <property type="nucleotide sequence ID" value="NZ_CABGHF010000022.1"/>
</dbReference>
<dbReference type="Proteomes" id="UP000318370">
    <property type="component" value="Unassembled WGS sequence"/>
</dbReference>
<evidence type="ECO:0000256" key="14">
    <source>
        <dbReference type="ARBA" id="ARBA00023239"/>
    </source>
</evidence>
<evidence type="ECO:0000256" key="8">
    <source>
        <dbReference type="ARBA" id="ARBA00022485"/>
    </source>
</evidence>
<comment type="cofactor">
    <cofactor evidence="17">
        <name>[4Fe-4S] cluster</name>
        <dbReference type="ChEBI" id="CHEBI:49883"/>
    </cofactor>
    <text evidence="17">Binds 1 [4Fe-4S] cluster per subunit.</text>
</comment>
<dbReference type="PROSITE" id="PS00450">
    <property type="entry name" value="ACONITASE_1"/>
    <property type="match status" value="1"/>
</dbReference>
<evidence type="ECO:0000256" key="17">
    <source>
        <dbReference type="PIRSR" id="PIRSR036687-1"/>
    </source>
</evidence>
<dbReference type="Pfam" id="PF00330">
    <property type="entry name" value="Aconitase"/>
    <property type="match status" value="1"/>
</dbReference>
<dbReference type="PIRSF" id="PIRSF036687">
    <property type="entry name" value="AcnB"/>
    <property type="match status" value="1"/>
</dbReference>
<dbReference type="FunFam" id="3.30.499.10:FF:000001">
    <property type="entry name" value="Aconitate hydratase B"/>
    <property type="match status" value="1"/>
</dbReference>
<evidence type="ECO:0000256" key="12">
    <source>
        <dbReference type="ARBA" id="ARBA00023004"/>
    </source>
</evidence>
<evidence type="ECO:0000256" key="1">
    <source>
        <dbReference type="ARBA" id="ARBA00000118"/>
    </source>
</evidence>
<dbReference type="AlphaFoldDB" id="A0A564LIN0"/>